<proteinExistence type="predicted"/>
<dbReference type="EMBL" id="FOGL01000027">
    <property type="protein sequence ID" value="SES24561.1"/>
    <property type="molecule type" value="Genomic_DNA"/>
</dbReference>
<organism evidence="4 5">
    <name type="scientific">Gracilibacillus ureilyticus</name>
    <dbReference type="NCBI Taxonomy" id="531814"/>
    <lineage>
        <taxon>Bacteria</taxon>
        <taxon>Bacillati</taxon>
        <taxon>Bacillota</taxon>
        <taxon>Bacilli</taxon>
        <taxon>Bacillales</taxon>
        <taxon>Bacillaceae</taxon>
        <taxon>Gracilibacillus</taxon>
    </lineage>
</organism>
<dbReference type="PROSITE" id="PS51194">
    <property type="entry name" value="HELICASE_CTER"/>
    <property type="match status" value="1"/>
</dbReference>
<keyword evidence="4" id="KW-0547">Nucleotide-binding</keyword>
<dbReference type="GO" id="GO:0004386">
    <property type="term" value="F:helicase activity"/>
    <property type="evidence" value="ECO:0007669"/>
    <property type="project" value="UniProtKB-KW"/>
</dbReference>
<dbReference type="GO" id="GO:0016787">
    <property type="term" value="F:hydrolase activity"/>
    <property type="evidence" value="ECO:0007669"/>
    <property type="project" value="UniProtKB-KW"/>
</dbReference>
<keyword evidence="1" id="KW-0378">Hydrolase</keyword>
<protein>
    <submittedName>
        <fullName evidence="4">Helicase conserved C-terminal domain-containing protein</fullName>
    </submittedName>
</protein>
<feature type="domain" description="Helicase C-terminal" evidence="3">
    <location>
        <begin position="699"/>
        <end position="852"/>
    </location>
</feature>
<dbReference type="GO" id="GO:0005524">
    <property type="term" value="F:ATP binding"/>
    <property type="evidence" value="ECO:0007669"/>
    <property type="project" value="InterPro"/>
</dbReference>
<dbReference type="RefSeq" id="WP_089744098.1">
    <property type="nucleotide sequence ID" value="NZ_FOGL01000027.1"/>
</dbReference>
<keyword evidence="4" id="KW-0347">Helicase</keyword>
<dbReference type="CDD" id="cd18793">
    <property type="entry name" value="SF2_C_SNF"/>
    <property type="match status" value="1"/>
</dbReference>
<dbReference type="InterPro" id="IPR000330">
    <property type="entry name" value="SNF2_N"/>
</dbReference>
<dbReference type="SMART" id="SM00490">
    <property type="entry name" value="HELICc"/>
    <property type="match status" value="1"/>
</dbReference>
<evidence type="ECO:0000313" key="5">
    <source>
        <dbReference type="Proteomes" id="UP000199687"/>
    </source>
</evidence>
<keyword evidence="4" id="KW-0067">ATP-binding</keyword>
<reference evidence="4 5" key="1">
    <citation type="submission" date="2016-10" db="EMBL/GenBank/DDBJ databases">
        <authorList>
            <person name="de Groot N.N."/>
        </authorList>
    </citation>
    <scope>NUCLEOTIDE SEQUENCE [LARGE SCALE GENOMIC DNA]</scope>
    <source>
        <strain evidence="4 5">CGMCC 1.7727</strain>
    </source>
</reference>
<feature type="domain" description="Helicase ATP-binding" evidence="2">
    <location>
        <begin position="430"/>
        <end position="591"/>
    </location>
</feature>
<dbReference type="InterPro" id="IPR014001">
    <property type="entry name" value="Helicase_ATP-bd"/>
</dbReference>
<dbReference type="SMART" id="SM00487">
    <property type="entry name" value="DEXDc"/>
    <property type="match status" value="1"/>
</dbReference>
<name>A0A1H9VSN5_9BACI</name>
<dbReference type="STRING" id="531814.SAMN04487944_1277"/>
<dbReference type="AlphaFoldDB" id="A0A1H9VSN5"/>
<dbReference type="Proteomes" id="UP000199687">
    <property type="component" value="Unassembled WGS sequence"/>
</dbReference>
<dbReference type="PANTHER" id="PTHR10799">
    <property type="entry name" value="SNF2/RAD54 HELICASE FAMILY"/>
    <property type="match status" value="1"/>
</dbReference>
<dbReference type="Gene3D" id="3.40.50.300">
    <property type="entry name" value="P-loop containing nucleotide triphosphate hydrolases"/>
    <property type="match status" value="1"/>
</dbReference>
<dbReference type="Pfam" id="PF00176">
    <property type="entry name" value="SNF2-rel_dom"/>
    <property type="match status" value="1"/>
</dbReference>
<dbReference type="Pfam" id="PF00271">
    <property type="entry name" value="Helicase_C"/>
    <property type="match status" value="1"/>
</dbReference>
<evidence type="ECO:0000313" key="4">
    <source>
        <dbReference type="EMBL" id="SES24561.1"/>
    </source>
</evidence>
<dbReference type="InterPro" id="IPR001650">
    <property type="entry name" value="Helicase_C-like"/>
</dbReference>
<accession>A0A1H9VSN5</accession>
<dbReference type="SUPFAM" id="SSF52540">
    <property type="entry name" value="P-loop containing nucleoside triphosphate hydrolases"/>
    <property type="match status" value="2"/>
</dbReference>
<dbReference type="InterPro" id="IPR049730">
    <property type="entry name" value="SNF2/RAD54-like_C"/>
</dbReference>
<dbReference type="Gene3D" id="3.40.50.10810">
    <property type="entry name" value="Tandem AAA-ATPase domain"/>
    <property type="match status" value="1"/>
</dbReference>
<keyword evidence="5" id="KW-1185">Reference proteome</keyword>
<evidence type="ECO:0000256" key="1">
    <source>
        <dbReference type="ARBA" id="ARBA00022801"/>
    </source>
</evidence>
<gene>
    <name evidence="4" type="ORF">SAMN04487944_1277</name>
</gene>
<dbReference type="OrthoDB" id="9760715at2"/>
<dbReference type="PROSITE" id="PS51192">
    <property type="entry name" value="HELICASE_ATP_BIND_1"/>
    <property type="match status" value="1"/>
</dbReference>
<dbReference type="InterPro" id="IPR027417">
    <property type="entry name" value="P-loop_NTPase"/>
</dbReference>
<evidence type="ECO:0000259" key="3">
    <source>
        <dbReference type="PROSITE" id="PS51194"/>
    </source>
</evidence>
<dbReference type="InterPro" id="IPR038718">
    <property type="entry name" value="SNF2-like_sf"/>
</dbReference>
<sequence>MFLLKKKKKEMKMILKPNHRGIEMGLIIQEGSKEEKLNLPLSKIEIEQYYKLPGFLNYVSWEELYETGLLKNGYLTYENYYELLNSEEGTDLVESLNLPVSELELTGELRLDSLPNDGNLSLQLYMKDGRNLSRVGKEYGALFEIEGNYQLLPKKVYELKKALYIQYESGYQKIGVCQKAAIDANISLENFLQEEQYRVLDQYELDIKIHSPDHIELIPSGATEQETYALNQVSSVTSFKEGTKRERYVRNGKITEDVKKISEKRHITGEEVPIFIDNPSAVLPEHDYQFDLELFSDRVKGLIPIERVRPVFTEGSGMGWFDYETNQHIPYDEQFLKGLMEQNPNKQYAQHDGKWIYLDPILRKTLLEAVDDEEENKLKQKYELDIAKNEEELEYKVDPKELLGTRSYPIPKGLRAELFDHQLEGYRWICHLANQRRGGLLADDMGLGKTIQVITYLLYQNELGLLKPTLIVLPIALIENWIKEIEKFAPELMKSIYVHRGSTRLKSSKMIAQYDLVFTSYDTLKIDQIILGKVAFQSIICDETQNAKSHTSQRSRALRAMQSEFRLAMTGTPVENSLDELWSIMDFVQPGYLESLREFRAKYVETNEYNQLLQTLQPYYLRRTKEEVMKDRLPEKHVRPPITVEASPVQKSIAESMLQTKETGQIAILNMLMRLRQLYGHPGVVIPDYETLAVNQIPKLNEVIKILDEVRAKGEKAIIFTEFRKIHSILKRIFMQHYGISIPIIDGDTKNRQAVVQHFNESSGFGVMLLSPKAAGVGLTITSANHVIHYTRWWNPAVENQATDRAYRIGQQKDVFVYHIITKDSENFPQGTVEELMHDLLESKKELAENVIVPFNAKEVQQELWNNLVKDDNIKS</sequence>
<evidence type="ECO:0000259" key="2">
    <source>
        <dbReference type="PROSITE" id="PS51192"/>
    </source>
</evidence>